<sequence>MLALATALFLFASSFVSAQSDENVPSGPIPGNYSGLYRPQVHFSPPNGFMNDPNGMFQDANGTYHFYYQYNPTDTIAGNQHWGHATSDDLYHWTNQPIALAPYGNVTGIFTGSAVVDVNNTSGFFPNQTNGVVVMYTANGPDDQNQAIAYSYDDGYTWEYFSGNPVLAIGSTQFRDPKVFWHSAAESWVVVIAYAHDFTVGIYTSPNLLNWTHASNFSHAGFLGLQYECPNLVEMPYIDDDGNAEPIWLMYVSINPGAPLGGSVGEYFPGSFNGTHFEAVDGVARLADFGKDNYATQFFYRDGDDGSADAISIAWASNWQYTNDVPTGPAEGWQSATSLPRRNWIKRSPAARGDYVLMSYPYDIEAVQGKVLNSSSNVGNGTVTARAGENATGALLIQANITDLNTTGIAGTASLNITVRSSQTGESLLAGQRFGGDPSFWMDRGNTTAFSNPFFTDKVSAGLVLGDSWQMLMVVDRSVWEVFLMGGERSATQTFFPKGLLDEVEIDVGGINEGAGVSVGVWELDSAWASEASEDGIVGGNATADHGGQRVRRAVGMEREFWI</sequence>
<dbReference type="InterPro" id="IPR013189">
    <property type="entry name" value="Glyco_hydro_32_C"/>
</dbReference>
<feature type="chain" id="PRO_5004824130" description="Glycosyl hydrolase family 32 N-terminal domain-containing protein" evidence="5">
    <location>
        <begin position="19"/>
        <end position="563"/>
    </location>
</feature>
<dbReference type="GO" id="GO:0000324">
    <property type="term" value="C:fungal-type vacuole"/>
    <property type="evidence" value="ECO:0007669"/>
    <property type="project" value="TreeGrafter"/>
</dbReference>
<dbReference type="STRING" id="1220924.W2S6H1"/>
<dbReference type="VEuPathDB" id="FungiDB:HMPREF1541_02683"/>
<evidence type="ECO:0000256" key="1">
    <source>
        <dbReference type="ARBA" id="ARBA00009902"/>
    </source>
</evidence>
<dbReference type="Pfam" id="PF08244">
    <property type="entry name" value="Glyco_hydro_32C"/>
    <property type="match status" value="1"/>
</dbReference>
<evidence type="ECO:0000256" key="4">
    <source>
        <dbReference type="RuleBase" id="RU362110"/>
    </source>
</evidence>
<feature type="domain" description="Glycosyl hydrolase family 32 C-terminal" evidence="7">
    <location>
        <begin position="410"/>
        <end position="506"/>
    </location>
</feature>
<evidence type="ECO:0000259" key="7">
    <source>
        <dbReference type="Pfam" id="PF08244"/>
    </source>
</evidence>
<evidence type="ECO:0000313" key="8">
    <source>
        <dbReference type="EMBL" id="ETN43524.1"/>
    </source>
</evidence>
<evidence type="ECO:0000256" key="3">
    <source>
        <dbReference type="ARBA" id="ARBA00023295"/>
    </source>
</evidence>
<dbReference type="SMART" id="SM00640">
    <property type="entry name" value="Glyco_32"/>
    <property type="match status" value="1"/>
</dbReference>
<gene>
    <name evidence="8" type="ORF">HMPREF1541_02683</name>
</gene>
<feature type="signal peptide" evidence="5">
    <location>
        <begin position="1"/>
        <end position="18"/>
    </location>
</feature>
<dbReference type="Proteomes" id="UP000030752">
    <property type="component" value="Unassembled WGS sequence"/>
</dbReference>
<keyword evidence="3 4" id="KW-0326">Glycosidase</keyword>
<dbReference type="PROSITE" id="PS00609">
    <property type="entry name" value="GLYCOSYL_HYDROL_F32"/>
    <property type="match status" value="1"/>
</dbReference>
<dbReference type="HOGENOM" id="CLU_001528_3_3_1"/>
<dbReference type="InterPro" id="IPR013148">
    <property type="entry name" value="Glyco_hydro_32_N"/>
</dbReference>
<dbReference type="eggNOG" id="KOG0228">
    <property type="taxonomic scope" value="Eukaryota"/>
</dbReference>
<name>W2S6H1_CYPE1</name>
<keyword evidence="5" id="KW-0732">Signal</keyword>
<comment type="similarity">
    <text evidence="1 4">Belongs to the glycosyl hydrolase 32 family.</text>
</comment>
<organism evidence="8 9">
    <name type="scientific">Cyphellophora europaea (strain CBS 101466)</name>
    <name type="common">Phialophora europaea</name>
    <dbReference type="NCBI Taxonomy" id="1220924"/>
    <lineage>
        <taxon>Eukaryota</taxon>
        <taxon>Fungi</taxon>
        <taxon>Dikarya</taxon>
        <taxon>Ascomycota</taxon>
        <taxon>Pezizomycotina</taxon>
        <taxon>Eurotiomycetes</taxon>
        <taxon>Chaetothyriomycetidae</taxon>
        <taxon>Chaetothyriales</taxon>
        <taxon>Cyphellophoraceae</taxon>
        <taxon>Cyphellophora</taxon>
    </lineage>
</organism>
<protein>
    <recommendedName>
        <fullName evidence="10">Glycosyl hydrolase family 32 N-terminal domain-containing protein</fullName>
    </recommendedName>
</protein>
<dbReference type="FunCoup" id="W2S6H1">
    <property type="interactions" value="423"/>
</dbReference>
<dbReference type="InterPro" id="IPR018053">
    <property type="entry name" value="Glyco_hydro_32_AS"/>
</dbReference>
<evidence type="ECO:0008006" key="10">
    <source>
        <dbReference type="Google" id="ProtNLM"/>
    </source>
</evidence>
<dbReference type="Gene3D" id="2.115.10.20">
    <property type="entry name" value="Glycosyl hydrolase domain, family 43"/>
    <property type="match status" value="1"/>
</dbReference>
<dbReference type="InterPro" id="IPR013320">
    <property type="entry name" value="ConA-like_dom_sf"/>
</dbReference>
<proteinExistence type="inferred from homology"/>
<evidence type="ECO:0000256" key="2">
    <source>
        <dbReference type="ARBA" id="ARBA00022801"/>
    </source>
</evidence>
<keyword evidence="9" id="KW-1185">Reference proteome</keyword>
<dbReference type="InParanoid" id="W2S6H1"/>
<dbReference type="RefSeq" id="XP_008715260.1">
    <property type="nucleotide sequence ID" value="XM_008717038.1"/>
</dbReference>
<dbReference type="GO" id="GO:0005987">
    <property type="term" value="P:sucrose catabolic process"/>
    <property type="evidence" value="ECO:0007669"/>
    <property type="project" value="TreeGrafter"/>
</dbReference>
<evidence type="ECO:0000259" key="6">
    <source>
        <dbReference type="Pfam" id="PF00251"/>
    </source>
</evidence>
<dbReference type="FunFam" id="2.115.10.20:FF:000002">
    <property type="entry name" value="Invertase 2"/>
    <property type="match status" value="1"/>
</dbReference>
<evidence type="ECO:0000256" key="5">
    <source>
        <dbReference type="SAM" id="SignalP"/>
    </source>
</evidence>
<keyword evidence="2 4" id="KW-0378">Hydrolase</keyword>
<dbReference type="Gene3D" id="2.60.120.560">
    <property type="entry name" value="Exo-inulinase, domain 1"/>
    <property type="match status" value="1"/>
</dbReference>
<evidence type="ECO:0000313" key="9">
    <source>
        <dbReference type="Proteomes" id="UP000030752"/>
    </source>
</evidence>
<dbReference type="InterPro" id="IPR001362">
    <property type="entry name" value="Glyco_hydro_32"/>
</dbReference>
<dbReference type="OrthoDB" id="202537at2759"/>
<dbReference type="PANTHER" id="PTHR42800:SF2">
    <property type="entry name" value="INVERTASE-RELATED"/>
    <property type="match status" value="1"/>
</dbReference>
<dbReference type="InterPro" id="IPR023296">
    <property type="entry name" value="Glyco_hydro_beta-prop_sf"/>
</dbReference>
<accession>W2S6H1</accession>
<reference evidence="8 9" key="1">
    <citation type="submission" date="2013-03" db="EMBL/GenBank/DDBJ databases">
        <title>The Genome Sequence of Phialophora europaea CBS 101466.</title>
        <authorList>
            <consortium name="The Broad Institute Genomics Platform"/>
            <person name="Cuomo C."/>
            <person name="de Hoog S."/>
            <person name="Gorbushina A."/>
            <person name="Walker B."/>
            <person name="Young S.K."/>
            <person name="Zeng Q."/>
            <person name="Gargeya S."/>
            <person name="Fitzgerald M."/>
            <person name="Haas B."/>
            <person name="Abouelleil A."/>
            <person name="Allen A.W."/>
            <person name="Alvarado L."/>
            <person name="Arachchi H.M."/>
            <person name="Berlin A.M."/>
            <person name="Chapman S.B."/>
            <person name="Gainer-Dewar J."/>
            <person name="Goldberg J."/>
            <person name="Griggs A."/>
            <person name="Gujja S."/>
            <person name="Hansen M."/>
            <person name="Howarth C."/>
            <person name="Imamovic A."/>
            <person name="Ireland A."/>
            <person name="Larimer J."/>
            <person name="McCowan C."/>
            <person name="Murphy C."/>
            <person name="Pearson M."/>
            <person name="Poon T.W."/>
            <person name="Priest M."/>
            <person name="Roberts A."/>
            <person name="Saif S."/>
            <person name="Shea T."/>
            <person name="Sisk P."/>
            <person name="Sykes S."/>
            <person name="Wortman J."/>
            <person name="Nusbaum C."/>
            <person name="Birren B."/>
        </authorList>
    </citation>
    <scope>NUCLEOTIDE SEQUENCE [LARGE SCALE GENOMIC DNA]</scope>
    <source>
        <strain evidence="8 9">CBS 101466</strain>
    </source>
</reference>
<dbReference type="EMBL" id="KB822718">
    <property type="protein sequence ID" value="ETN43524.1"/>
    <property type="molecule type" value="Genomic_DNA"/>
</dbReference>
<dbReference type="AlphaFoldDB" id="W2S6H1"/>
<dbReference type="GeneID" id="19970022"/>
<dbReference type="SUPFAM" id="SSF49899">
    <property type="entry name" value="Concanavalin A-like lectins/glucanases"/>
    <property type="match status" value="1"/>
</dbReference>
<dbReference type="PANTHER" id="PTHR42800">
    <property type="entry name" value="EXOINULINASE INUD (AFU_ORTHOLOGUE AFUA_5G00480)"/>
    <property type="match status" value="1"/>
</dbReference>
<feature type="domain" description="Glycosyl hydrolase family 32 N-terminal" evidence="6">
    <location>
        <begin position="42"/>
        <end position="347"/>
    </location>
</feature>
<dbReference type="Pfam" id="PF00251">
    <property type="entry name" value="Glyco_hydro_32N"/>
    <property type="match status" value="1"/>
</dbReference>
<dbReference type="SUPFAM" id="SSF75005">
    <property type="entry name" value="Arabinanase/levansucrase/invertase"/>
    <property type="match status" value="1"/>
</dbReference>
<dbReference type="GO" id="GO:0004575">
    <property type="term" value="F:sucrose alpha-glucosidase activity"/>
    <property type="evidence" value="ECO:0007669"/>
    <property type="project" value="TreeGrafter"/>
</dbReference>
<dbReference type="CDD" id="cd18622">
    <property type="entry name" value="GH32_Inu-like"/>
    <property type="match status" value="1"/>
</dbReference>